<dbReference type="PROSITE" id="PS50110">
    <property type="entry name" value="RESPONSE_REGULATORY"/>
    <property type="match status" value="1"/>
</dbReference>
<dbReference type="Pfam" id="PF00196">
    <property type="entry name" value="GerE"/>
    <property type="match status" value="1"/>
</dbReference>
<dbReference type="SMART" id="SM00448">
    <property type="entry name" value="REC"/>
    <property type="match status" value="1"/>
</dbReference>
<dbReference type="EMBL" id="MUKV01000030">
    <property type="protein sequence ID" value="OQS34864.1"/>
    <property type="molecule type" value="Genomic_DNA"/>
</dbReference>
<sequence>MSKIKVLIADDHPIVLMGIREEVERNTLLEVVGEAHNSTELVETLINLRQKNELPHIVIVDYSMPGDTNYGDGMKLIEYLLRHFTNVRLIIYTMVSNHLIVSSLQDLGVTAVVLKSQPLSELRRTLEQVVNRGSALPPPNRGNIAEATIGSKVEKLSAREFEVLRHFVAGMTLNQIAKMLSRSEKTISAQKVSGMRKLGARSDQDLITLCLEMGLFR</sequence>
<gene>
    <name evidence="6" type="ORF">B0T45_18220</name>
</gene>
<dbReference type="PRINTS" id="PR00038">
    <property type="entry name" value="HTHLUXR"/>
</dbReference>
<evidence type="ECO:0000256" key="3">
    <source>
        <dbReference type="PROSITE-ProRule" id="PRU00169"/>
    </source>
</evidence>
<dbReference type="Gene3D" id="1.10.10.10">
    <property type="entry name" value="Winged helix-like DNA-binding domain superfamily/Winged helix DNA-binding domain"/>
    <property type="match status" value="1"/>
</dbReference>
<dbReference type="InterPro" id="IPR051015">
    <property type="entry name" value="EvgA-like"/>
</dbReference>
<evidence type="ECO:0000259" key="4">
    <source>
        <dbReference type="PROSITE" id="PS50043"/>
    </source>
</evidence>
<feature type="domain" description="HTH luxR-type" evidence="4">
    <location>
        <begin position="149"/>
        <end position="214"/>
    </location>
</feature>
<comment type="caution">
    <text evidence="6">The sequence shown here is derived from an EMBL/GenBank/DDBJ whole genome shotgun (WGS) entry which is preliminary data.</text>
</comment>
<dbReference type="AlphaFoldDB" id="A0A1W0CJD0"/>
<dbReference type="SMART" id="SM00421">
    <property type="entry name" value="HTH_LUXR"/>
    <property type="match status" value="1"/>
</dbReference>
<keyword evidence="2 6" id="KW-0238">DNA-binding</keyword>
<dbReference type="GO" id="GO:0003677">
    <property type="term" value="F:DNA binding"/>
    <property type="evidence" value="ECO:0007669"/>
    <property type="project" value="UniProtKB-KW"/>
</dbReference>
<accession>A0A1W0CJD0</accession>
<feature type="modified residue" description="4-aspartylphosphate" evidence="3">
    <location>
        <position position="61"/>
    </location>
</feature>
<organism evidence="6 7">
    <name type="scientific">Chromobacterium haemolyticum</name>
    <dbReference type="NCBI Taxonomy" id="394935"/>
    <lineage>
        <taxon>Bacteria</taxon>
        <taxon>Pseudomonadati</taxon>
        <taxon>Pseudomonadota</taxon>
        <taxon>Betaproteobacteria</taxon>
        <taxon>Neisseriales</taxon>
        <taxon>Chromobacteriaceae</taxon>
        <taxon>Chromobacterium</taxon>
    </lineage>
</organism>
<keyword evidence="1 3" id="KW-0597">Phosphoprotein</keyword>
<dbReference type="InterPro" id="IPR058245">
    <property type="entry name" value="NreC/VraR/RcsB-like_REC"/>
</dbReference>
<dbReference type="PANTHER" id="PTHR45566">
    <property type="entry name" value="HTH-TYPE TRANSCRIPTIONAL REGULATOR YHJB-RELATED"/>
    <property type="match status" value="1"/>
</dbReference>
<name>A0A1W0CJD0_9NEIS</name>
<dbReference type="InterPro" id="IPR011006">
    <property type="entry name" value="CheY-like_superfamily"/>
</dbReference>
<evidence type="ECO:0000313" key="7">
    <source>
        <dbReference type="Proteomes" id="UP000192721"/>
    </source>
</evidence>
<dbReference type="Proteomes" id="UP000192721">
    <property type="component" value="Unassembled WGS sequence"/>
</dbReference>
<protein>
    <submittedName>
        <fullName evidence="6">DNA-binding response regulator</fullName>
    </submittedName>
</protein>
<feature type="domain" description="Response regulatory" evidence="5">
    <location>
        <begin position="5"/>
        <end position="130"/>
    </location>
</feature>
<proteinExistence type="predicted"/>
<dbReference type="Gene3D" id="3.40.50.2300">
    <property type="match status" value="1"/>
</dbReference>
<reference evidence="6 7" key="1">
    <citation type="submission" date="2017-02" db="EMBL/GenBank/DDBJ databases">
        <title>Chromobacterium haemolyticum H5244.</title>
        <authorList>
            <person name="Gulvik C.A."/>
        </authorList>
    </citation>
    <scope>NUCLEOTIDE SEQUENCE [LARGE SCALE GENOMIC DNA]</scope>
    <source>
        <strain evidence="6 7">H5244</strain>
    </source>
</reference>
<evidence type="ECO:0000313" key="6">
    <source>
        <dbReference type="EMBL" id="OQS34864.1"/>
    </source>
</evidence>
<dbReference type="InterPro" id="IPR000792">
    <property type="entry name" value="Tscrpt_reg_LuxR_C"/>
</dbReference>
<dbReference type="RefSeq" id="WP_043641156.1">
    <property type="nucleotide sequence ID" value="NZ_CP109905.1"/>
</dbReference>
<dbReference type="PROSITE" id="PS50043">
    <property type="entry name" value="HTH_LUXR_2"/>
    <property type="match status" value="1"/>
</dbReference>
<dbReference type="GO" id="GO:0000160">
    <property type="term" value="P:phosphorelay signal transduction system"/>
    <property type="evidence" value="ECO:0007669"/>
    <property type="project" value="InterPro"/>
</dbReference>
<evidence type="ECO:0000256" key="1">
    <source>
        <dbReference type="ARBA" id="ARBA00022553"/>
    </source>
</evidence>
<dbReference type="CDD" id="cd06170">
    <property type="entry name" value="LuxR_C_like"/>
    <property type="match status" value="1"/>
</dbReference>
<dbReference type="Pfam" id="PF00072">
    <property type="entry name" value="Response_reg"/>
    <property type="match status" value="1"/>
</dbReference>
<dbReference type="CDD" id="cd17535">
    <property type="entry name" value="REC_NarL-like"/>
    <property type="match status" value="1"/>
</dbReference>
<evidence type="ECO:0000256" key="2">
    <source>
        <dbReference type="ARBA" id="ARBA00023125"/>
    </source>
</evidence>
<dbReference type="SUPFAM" id="SSF46894">
    <property type="entry name" value="C-terminal effector domain of the bipartite response regulators"/>
    <property type="match status" value="1"/>
</dbReference>
<dbReference type="PANTHER" id="PTHR45566:SF2">
    <property type="entry name" value="NARL SUBFAMILY"/>
    <property type="match status" value="1"/>
</dbReference>
<evidence type="ECO:0000259" key="5">
    <source>
        <dbReference type="PROSITE" id="PS50110"/>
    </source>
</evidence>
<dbReference type="InterPro" id="IPR001789">
    <property type="entry name" value="Sig_transdc_resp-reg_receiver"/>
</dbReference>
<dbReference type="SUPFAM" id="SSF52172">
    <property type="entry name" value="CheY-like"/>
    <property type="match status" value="1"/>
</dbReference>
<dbReference type="InterPro" id="IPR036388">
    <property type="entry name" value="WH-like_DNA-bd_sf"/>
</dbReference>
<dbReference type="InterPro" id="IPR016032">
    <property type="entry name" value="Sig_transdc_resp-reg_C-effctor"/>
</dbReference>
<dbReference type="GO" id="GO:0006355">
    <property type="term" value="P:regulation of DNA-templated transcription"/>
    <property type="evidence" value="ECO:0007669"/>
    <property type="project" value="InterPro"/>
</dbReference>